<evidence type="ECO:0000256" key="4">
    <source>
        <dbReference type="ARBA" id="ARBA00022692"/>
    </source>
</evidence>
<evidence type="ECO:0000256" key="1">
    <source>
        <dbReference type="ARBA" id="ARBA00004651"/>
    </source>
</evidence>
<feature type="region of interest" description="Disordered" evidence="8">
    <location>
        <begin position="1"/>
        <end position="29"/>
    </location>
</feature>
<feature type="transmembrane region" description="Helical" evidence="7">
    <location>
        <begin position="180"/>
        <end position="203"/>
    </location>
</feature>
<dbReference type="EMBL" id="RFFG01000021">
    <property type="protein sequence ID" value="RMI44118.1"/>
    <property type="molecule type" value="Genomic_DNA"/>
</dbReference>
<organism evidence="10 11">
    <name type="scientific">Actinomadura harenae</name>
    <dbReference type="NCBI Taxonomy" id="2483351"/>
    <lineage>
        <taxon>Bacteria</taxon>
        <taxon>Bacillati</taxon>
        <taxon>Actinomycetota</taxon>
        <taxon>Actinomycetes</taxon>
        <taxon>Streptosporangiales</taxon>
        <taxon>Thermomonosporaceae</taxon>
        <taxon>Actinomadura</taxon>
    </lineage>
</organism>
<dbReference type="SUPFAM" id="SSF161098">
    <property type="entry name" value="MetI-like"/>
    <property type="match status" value="1"/>
</dbReference>
<evidence type="ECO:0000313" key="11">
    <source>
        <dbReference type="Proteomes" id="UP000282674"/>
    </source>
</evidence>
<dbReference type="Proteomes" id="UP000282674">
    <property type="component" value="Unassembled WGS sequence"/>
</dbReference>
<dbReference type="InterPro" id="IPR000515">
    <property type="entry name" value="MetI-like"/>
</dbReference>
<comment type="subcellular location">
    <subcellularLocation>
        <location evidence="1 7">Cell membrane</location>
        <topology evidence="1 7">Multi-pass membrane protein</topology>
    </subcellularLocation>
</comment>
<feature type="transmembrane region" description="Helical" evidence="7">
    <location>
        <begin position="99"/>
        <end position="120"/>
    </location>
</feature>
<evidence type="ECO:0000256" key="2">
    <source>
        <dbReference type="ARBA" id="ARBA00022448"/>
    </source>
</evidence>
<comment type="similarity">
    <text evidence="7">Belongs to the binding-protein-dependent transport system permease family.</text>
</comment>
<feature type="transmembrane region" description="Helical" evidence="7">
    <location>
        <begin position="132"/>
        <end position="152"/>
    </location>
</feature>
<dbReference type="CDD" id="cd06261">
    <property type="entry name" value="TM_PBP2"/>
    <property type="match status" value="1"/>
</dbReference>
<evidence type="ECO:0000256" key="3">
    <source>
        <dbReference type="ARBA" id="ARBA00022475"/>
    </source>
</evidence>
<keyword evidence="11" id="KW-1185">Reference proteome</keyword>
<feature type="compositionally biased region" description="Low complexity" evidence="8">
    <location>
        <begin position="7"/>
        <end position="18"/>
    </location>
</feature>
<name>A0A3M2MAG8_9ACTN</name>
<evidence type="ECO:0000256" key="7">
    <source>
        <dbReference type="RuleBase" id="RU363032"/>
    </source>
</evidence>
<dbReference type="InterPro" id="IPR035906">
    <property type="entry name" value="MetI-like_sf"/>
</dbReference>
<dbReference type="PROSITE" id="PS50928">
    <property type="entry name" value="ABC_TM1"/>
    <property type="match status" value="1"/>
</dbReference>
<keyword evidence="6 7" id="KW-0472">Membrane</keyword>
<dbReference type="OrthoDB" id="34224at2"/>
<evidence type="ECO:0000256" key="5">
    <source>
        <dbReference type="ARBA" id="ARBA00022989"/>
    </source>
</evidence>
<proteinExistence type="inferred from homology"/>
<evidence type="ECO:0000256" key="8">
    <source>
        <dbReference type="SAM" id="MobiDB-lite"/>
    </source>
</evidence>
<keyword evidence="5 7" id="KW-1133">Transmembrane helix</keyword>
<protein>
    <submittedName>
        <fullName evidence="10">Sugar ABC transporter permease</fullName>
    </submittedName>
</protein>
<dbReference type="GO" id="GO:0055085">
    <property type="term" value="P:transmembrane transport"/>
    <property type="evidence" value="ECO:0007669"/>
    <property type="project" value="InterPro"/>
</dbReference>
<dbReference type="AlphaFoldDB" id="A0A3M2MAG8"/>
<dbReference type="GO" id="GO:0005886">
    <property type="term" value="C:plasma membrane"/>
    <property type="evidence" value="ECO:0007669"/>
    <property type="project" value="UniProtKB-SubCell"/>
</dbReference>
<dbReference type="Gene3D" id="1.10.3720.10">
    <property type="entry name" value="MetI-like"/>
    <property type="match status" value="1"/>
</dbReference>
<evidence type="ECO:0000313" key="10">
    <source>
        <dbReference type="EMBL" id="RMI44118.1"/>
    </source>
</evidence>
<feature type="transmembrane region" description="Helical" evidence="7">
    <location>
        <begin position="37"/>
        <end position="62"/>
    </location>
</feature>
<dbReference type="PANTHER" id="PTHR43227:SF11">
    <property type="entry name" value="BLL4140 PROTEIN"/>
    <property type="match status" value="1"/>
</dbReference>
<sequence>MMTATVPAPARTRGSRAGASRRRGTGRDPLERQQRRLFWPFAAPALLFYAVLFLAPIAYSAYISLYRWDGMGAKTWKGFGNYQTLIDDPTFHTSLKNTLTILVVGGVVTFGIAFTLTLALREMWGRMFARSALFFPCLVNAMVFGASAGFIFHPSGPVNTALRWAGVDDPPKWLSTDNSFSMITAIVIWSATGYYTTIIMAAVDQIPPYLYEAAELEGAGAWRKFWHVTLPLSWDVVSVCAVLWTVSSVKIFEIVLLFGTANTNPSVKSWTTAMYVYQSAFPQSAVPRLGLAAAAAIVSLLMVAVFTVVLRRLMRRDPIQF</sequence>
<comment type="caution">
    <text evidence="10">The sequence shown here is derived from an EMBL/GenBank/DDBJ whole genome shotgun (WGS) entry which is preliminary data.</text>
</comment>
<accession>A0A3M2MAG8</accession>
<evidence type="ECO:0000256" key="6">
    <source>
        <dbReference type="ARBA" id="ARBA00023136"/>
    </source>
</evidence>
<reference evidence="10 11" key="1">
    <citation type="submission" date="2018-10" db="EMBL/GenBank/DDBJ databases">
        <title>Isolation from soil.</title>
        <authorList>
            <person name="Hu J."/>
        </authorList>
    </citation>
    <scope>NUCLEOTIDE SEQUENCE [LARGE SCALE GENOMIC DNA]</scope>
    <source>
        <strain evidence="10 11">NEAU-Ht49</strain>
    </source>
</reference>
<dbReference type="Pfam" id="PF00528">
    <property type="entry name" value="BPD_transp_1"/>
    <property type="match status" value="1"/>
</dbReference>
<gene>
    <name evidence="10" type="ORF">EBO15_14275</name>
</gene>
<feature type="domain" description="ABC transmembrane type-1" evidence="9">
    <location>
        <begin position="95"/>
        <end position="310"/>
    </location>
</feature>
<keyword evidence="4 7" id="KW-0812">Transmembrane</keyword>
<dbReference type="InterPro" id="IPR050809">
    <property type="entry name" value="UgpAE/MalFG_permease"/>
</dbReference>
<evidence type="ECO:0000259" key="9">
    <source>
        <dbReference type="PROSITE" id="PS50928"/>
    </source>
</evidence>
<dbReference type="PANTHER" id="PTHR43227">
    <property type="entry name" value="BLL4140 PROTEIN"/>
    <property type="match status" value="1"/>
</dbReference>
<feature type="transmembrane region" description="Helical" evidence="7">
    <location>
        <begin position="232"/>
        <end position="258"/>
    </location>
</feature>
<keyword evidence="3" id="KW-1003">Cell membrane</keyword>
<feature type="transmembrane region" description="Helical" evidence="7">
    <location>
        <begin position="289"/>
        <end position="310"/>
    </location>
</feature>
<keyword evidence="2 7" id="KW-0813">Transport</keyword>